<dbReference type="PANTHER" id="PTHR34322">
    <property type="entry name" value="TRANSPOSASE, Y1_TNP DOMAIN-CONTAINING"/>
    <property type="match status" value="1"/>
</dbReference>
<reference evidence="2 3" key="1">
    <citation type="journal article" date="2016" name="Nat. Commun.">
        <title>Thousands of microbial genomes shed light on interconnected biogeochemical processes in an aquifer system.</title>
        <authorList>
            <person name="Anantharaman K."/>
            <person name="Brown C.T."/>
            <person name="Hug L.A."/>
            <person name="Sharon I."/>
            <person name="Castelle C.J."/>
            <person name="Probst A.J."/>
            <person name="Thomas B.C."/>
            <person name="Singh A."/>
            <person name="Wilkins M.J."/>
            <person name="Karaoz U."/>
            <person name="Brodie E.L."/>
            <person name="Williams K.H."/>
            <person name="Hubbard S.S."/>
            <person name="Banfield J.F."/>
        </authorList>
    </citation>
    <scope>NUCLEOTIDE SEQUENCE [LARGE SCALE GENOMIC DNA]</scope>
</reference>
<evidence type="ECO:0000259" key="1">
    <source>
        <dbReference type="SMART" id="SM01321"/>
    </source>
</evidence>
<organism evidence="2 3">
    <name type="scientific">Candidatus Nomurabacteria bacterium GWB1_40_6</name>
    <dbReference type="NCBI Taxonomy" id="1801727"/>
    <lineage>
        <taxon>Bacteria</taxon>
        <taxon>Candidatus Nomuraibacteriota</taxon>
    </lineage>
</organism>
<dbReference type="GO" id="GO:0003677">
    <property type="term" value="F:DNA binding"/>
    <property type="evidence" value="ECO:0007669"/>
    <property type="project" value="InterPro"/>
</dbReference>
<dbReference type="InterPro" id="IPR002686">
    <property type="entry name" value="Transposase_17"/>
</dbReference>
<dbReference type="SMART" id="SM01321">
    <property type="entry name" value="Y1_Tnp"/>
    <property type="match status" value="1"/>
</dbReference>
<evidence type="ECO:0000313" key="2">
    <source>
        <dbReference type="EMBL" id="OGI46139.1"/>
    </source>
</evidence>
<dbReference type="GO" id="GO:0006313">
    <property type="term" value="P:DNA transposition"/>
    <property type="evidence" value="ECO:0007669"/>
    <property type="project" value="InterPro"/>
</dbReference>
<dbReference type="Gene3D" id="3.30.70.1290">
    <property type="entry name" value="Transposase IS200-like"/>
    <property type="match status" value="1"/>
</dbReference>
<dbReference type="GO" id="GO:0004803">
    <property type="term" value="F:transposase activity"/>
    <property type="evidence" value="ECO:0007669"/>
    <property type="project" value="InterPro"/>
</dbReference>
<protein>
    <recommendedName>
        <fullName evidence="1">Transposase IS200-like domain-containing protein</fullName>
    </recommendedName>
</protein>
<evidence type="ECO:0000313" key="3">
    <source>
        <dbReference type="Proteomes" id="UP000176484"/>
    </source>
</evidence>
<feature type="domain" description="Transposase IS200-like" evidence="1">
    <location>
        <begin position="7"/>
        <end position="147"/>
    </location>
</feature>
<gene>
    <name evidence="2" type="ORF">A2121_01370</name>
</gene>
<dbReference type="InterPro" id="IPR036515">
    <property type="entry name" value="Transposase_17_sf"/>
</dbReference>
<dbReference type="AlphaFoldDB" id="A0A1F6TM46"/>
<comment type="caution">
    <text evidence="2">The sequence shown here is derived from an EMBL/GenBank/DDBJ whole genome shotgun (WGS) entry which is preliminary data.</text>
</comment>
<proteinExistence type="predicted"/>
<sequence length="221" mass="25804">MRKDPLVTNQYYHVYNRGVDKRDIFMSKADLNRFALSVKEFNVEKPIGSIKERLIDLRLSGVGHPTAPKMLVSIVCYCFNPNHFHFILKQEVDGGVSEFLKRLLGGYTNYFNLVHKRNGALFQGRFKSNLIDDESYFLKIRSYVHLNYLVHNIPKEKMHLVLSSEKEYNTNKFSIVTKKEAKELLDFYEGNINFEKECLDVISMIQEERGLTSLLEEDLLP</sequence>
<name>A0A1F6TM46_9BACT</name>
<accession>A0A1F6TM46</accession>
<dbReference type="PANTHER" id="PTHR34322:SF2">
    <property type="entry name" value="TRANSPOSASE IS200-LIKE DOMAIN-CONTAINING PROTEIN"/>
    <property type="match status" value="1"/>
</dbReference>
<dbReference type="Pfam" id="PF01797">
    <property type="entry name" value="Y1_Tnp"/>
    <property type="match status" value="1"/>
</dbReference>
<dbReference type="EMBL" id="MFTD01000029">
    <property type="protein sequence ID" value="OGI46139.1"/>
    <property type="molecule type" value="Genomic_DNA"/>
</dbReference>
<dbReference type="Proteomes" id="UP000176484">
    <property type="component" value="Unassembled WGS sequence"/>
</dbReference>
<dbReference type="SUPFAM" id="SSF143422">
    <property type="entry name" value="Transposase IS200-like"/>
    <property type="match status" value="1"/>
</dbReference>